<dbReference type="PANTHER" id="PTHR11647">
    <property type="entry name" value="HYDRANTOINASE/DIHYDROPYRIMIDINASE FAMILY MEMBER"/>
    <property type="match status" value="1"/>
</dbReference>
<dbReference type="InterPro" id="IPR006680">
    <property type="entry name" value="Amidohydro-rel"/>
</dbReference>
<evidence type="ECO:0000313" key="4">
    <source>
        <dbReference type="Proteomes" id="UP000736583"/>
    </source>
</evidence>
<feature type="domain" description="Amidohydrolase-related" evidence="2">
    <location>
        <begin position="53"/>
        <end position="377"/>
    </location>
</feature>
<keyword evidence="1" id="KW-0479">Metal-binding</keyword>
<dbReference type="EMBL" id="JAHLQL010000002">
    <property type="protein sequence ID" value="MBU5591801.1"/>
    <property type="molecule type" value="Genomic_DNA"/>
</dbReference>
<dbReference type="PIRSF" id="PIRSF001238">
    <property type="entry name" value="IadA"/>
    <property type="match status" value="1"/>
</dbReference>
<comment type="similarity">
    <text evidence="1">Belongs to the peptidase M38 family.</text>
</comment>
<comment type="caution">
    <text evidence="3">The sequence shown here is derived from an EMBL/GenBank/DDBJ whole genome shotgun (WGS) entry which is preliminary data.</text>
</comment>
<dbReference type="RefSeq" id="WP_216456749.1">
    <property type="nucleotide sequence ID" value="NZ_JAHLQL010000002.1"/>
</dbReference>
<keyword evidence="1 3" id="KW-0378">Hydrolase</keyword>
<keyword evidence="1" id="KW-0645">Protease</keyword>
<dbReference type="Pfam" id="PF01979">
    <property type="entry name" value="Amidohydro_1"/>
    <property type="match status" value="1"/>
</dbReference>
<name>A0ABS6EZY8_9CLOT</name>
<organism evidence="3 4">
    <name type="scientific">Clostridium simiarum</name>
    <dbReference type="NCBI Taxonomy" id="2841506"/>
    <lineage>
        <taxon>Bacteria</taxon>
        <taxon>Bacillati</taxon>
        <taxon>Bacillota</taxon>
        <taxon>Clostridia</taxon>
        <taxon>Eubacteriales</taxon>
        <taxon>Clostridiaceae</taxon>
        <taxon>Clostridium</taxon>
    </lineage>
</organism>
<comment type="subcellular location">
    <subcellularLocation>
        <location evidence="1">Cytoplasm</location>
    </subcellularLocation>
</comment>
<comment type="function">
    <text evidence="1">Catalyzes the hydrolytic cleavage of a subset of L-isoaspartyl (L-beta-aspartyl) dipeptides. Used to degrade proteins damaged by L-isoaspartyl residues formation.</text>
</comment>
<keyword evidence="4" id="KW-1185">Reference proteome</keyword>
<dbReference type="NCBIfam" id="TIGR01975">
    <property type="entry name" value="isoAsp_dipep"/>
    <property type="match status" value="1"/>
</dbReference>
<dbReference type="Proteomes" id="UP000736583">
    <property type="component" value="Unassembled WGS sequence"/>
</dbReference>
<keyword evidence="1" id="KW-0482">Metalloprotease</keyword>
<dbReference type="InterPro" id="IPR050378">
    <property type="entry name" value="Metallo-dep_Hydrolases_sf"/>
</dbReference>
<keyword evidence="1" id="KW-0862">Zinc</keyword>
<reference evidence="3 4" key="1">
    <citation type="submission" date="2021-06" db="EMBL/GenBank/DDBJ databases">
        <authorList>
            <person name="Sun Q."/>
            <person name="Li D."/>
        </authorList>
    </citation>
    <scope>NUCLEOTIDE SEQUENCE [LARGE SCALE GENOMIC DNA]</scope>
    <source>
        <strain evidence="3 4">MSJ-4</strain>
    </source>
</reference>
<accession>A0ABS6EZY8</accession>
<dbReference type="EC" id="3.4.19.-" evidence="1"/>
<comment type="PTM">
    <text evidence="1">Carboxylation allows a single lysine to coordinate two zinc ions.</text>
</comment>
<protein>
    <recommendedName>
        <fullName evidence="1">Isoaspartyl dipeptidase</fullName>
        <ecNumber evidence="1">3.4.19.-</ecNumber>
    </recommendedName>
</protein>
<gene>
    <name evidence="3" type="primary">iadA</name>
    <name evidence="3" type="ORF">KQI89_08485</name>
</gene>
<evidence type="ECO:0000313" key="3">
    <source>
        <dbReference type="EMBL" id="MBU5591801.1"/>
    </source>
</evidence>
<comment type="cofactor">
    <cofactor evidence="1">
        <name>Zn(2+)</name>
        <dbReference type="ChEBI" id="CHEBI:29105"/>
    </cofactor>
    <text evidence="1">Binds 2 Zn(2+) ions per subunit.</text>
</comment>
<evidence type="ECO:0000259" key="2">
    <source>
        <dbReference type="Pfam" id="PF01979"/>
    </source>
</evidence>
<dbReference type="InterPro" id="IPR010229">
    <property type="entry name" value="Pept_M38_dipep"/>
</dbReference>
<dbReference type="GO" id="GO:0008798">
    <property type="term" value="F:beta-aspartyl-peptidase activity"/>
    <property type="evidence" value="ECO:0007669"/>
    <property type="project" value="UniProtKB-EC"/>
</dbReference>
<sequence length="392" mass="42685">MITIIKNIEVYAPEYLGKKDIVLAGDSIEDIKDDIEIPKEFLDIKVIDGSGKILFPGFIDAHVHLIGGGGEGGFKTRTPEIQLSELIEGGITTVIGCLGTDGVCRDMRALLAKAKGLEEEGITTFIYTGSYEIPVKTITGNIKEDIMLIDKIIGVGEVALSDHRSSQPTYEEFIRLSSHARVAGILSGKAGIVHIHLGDGERGMSYLEKVIKDTEIPIKQFVPTHVNRSIGLFNEAVKFAEKGGYVDITTSSDPNFLEKDEVKASKGLKMFLERGIAVEQITLSSDAQGSLPIFNERRELVGLGVGSVKTLYREVRDAITEDGVKIEDAIKTITSNVADALKLNKKGRVAKAMDADLVMVNSSDLNISNVIYKGREVFSEGKLLLKGTFEKQ</sequence>
<proteinExistence type="inferred from homology"/>
<evidence type="ECO:0000256" key="1">
    <source>
        <dbReference type="PIRNR" id="PIRNR001238"/>
    </source>
</evidence>
<dbReference type="PANTHER" id="PTHR11647:SF1">
    <property type="entry name" value="COLLAPSIN RESPONSE MEDIATOR PROTEIN"/>
    <property type="match status" value="1"/>
</dbReference>